<organism evidence="1 2">
    <name type="scientific">Streptomyces atriruber</name>
    <dbReference type="NCBI Taxonomy" id="545121"/>
    <lineage>
        <taxon>Bacteria</taxon>
        <taxon>Bacillati</taxon>
        <taxon>Actinomycetota</taxon>
        <taxon>Actinomycetes</taxon>
        <taxon>Kitasatosporales</taxon>
        <taxon>Streptomycetaceae</taxon>
        <taxon>Streptomyces</taxon>
    </lineage>
</organism>
<evidence type="ECO:0000313" key="2">
    <source>
        <dbReference type="Proteomes" id="UP001551176"/>
    </source>
</evidence>
<accession>A0ABV3BIG8</accession>
<comment type="caution">
    <text evidence="1">The sequence shown here is derived from an EMBL/GenBank/DDBJ whole genome shotgun (WGS) entry which is preliminary data.</text>
</comment>
<gene>
    <name evidence="1" type="ORF">ABZ921_09200</name>
</gene>
<dbReference type="Proteomes" id="UP001551176">
    <property type="component" value="Unassembled WGS sequence"/>
</dbReference>
<sequence length="56" mass="6234">MATIADLDVTKEELARRIRDGEAAEMRHLLHDADADSLVPAFVCLRKGRRAKGSRT</sequence>
<protein>
    <submittedName>
        <fullName evidence="1">Uncharacterized protein</fullName>
    </submittedName>
</protein>
<proteinExistence type="predicted"/>
<name>A0ABV3BIG8_9ACTN</name>
<dbReference type="EMBL" id="JBEYXV010000004">
    <property type="protein sequence ID" value="MEU6820793.1"/>
    <property type="molecule type" value="Genomic_DNA"/>
</dbReference>
<dbReference type="RefSeq" id="WP_359346621.1">
    <property type="nucleotide sequence ID" value="NZ_JBEYXV010000004.1"/>
</dbReference>
<evidence type="ECO:0000313" key="1">
    <source>
        <dbReference type="EMBL" id="MEU6820793.1"/>
    </source>
</evidence>
<keyword evidence="2" id="KW-1185">Reference proteome</keyword>
<reference evidence="1 2" key="1">
    <citation type="submission" date="2024-06" db="EMBL/GenBank/DDBJ databases">
        <title>The Natural Products Discovery Center: Release of the First 8490 Sequenced Strains for Exploring Actinobacteria Biosynthetic Diversity.</title>
        <authorList>
            <person name="Kalkreuter E."/>
            <person name="Kautsar S.A."/>
            <person name="Yang D."/>
            <person name="Bader C.D."/>
            <person name="Teijaro C.N."/>
            <person name="Fluegel L."/>
            <person name="Davis C.M."/>
            <person name="Simpson J.R."/>
            <person name="Lauterbach L."/>
            <person name="Steele A.D."/>
            <person name="Gui C."/>
            <person name="Meng S."/>
            <person name="Li G."/>
            <person name="Viehrig K."/>
            <person name="Ye F."/>
            <person name="Su P."/>
            <person name="Kiefer A.F."/>
            <person name="Nichols A."/>
            <person name="Cepeda A.J."/>
            <person name="Yan W."/>
            <person name="Fan B."/>
            <person name="Jiang Y."/>
            <person name="Adhikari A."/>
            <person name="Zheng C.-J."/>
            <person name="Schuster L."/>
            <person name="Cowan T.M."/>
            <person name="Smanski M.J."/>
            <person name="Chevrette M.G."/>
            <person name="De Carvalho L.P.S."/>
            <person name="Shen B."/>
        </authorList>
    </citation>
    <scope>NUCLEOTIDE SEQUENCE [LARGE SCALE GENOMIC DNA]</scope>
    <source>
        <strain evidence="1 2">NPDC046838</strain>
    </source>
</reference>